<comment type="cofactor">
    <cofactor evidence="1">
        <name>Mg(2+)</name>
        <dbReference type="ChEBI" id="CHEBI:18420"/>
    </cofactor>
</comment>
<evidence type="ECO:0000256" key="2">
    <source>
        <dbReference type="ARBA" id="ARBA00022801"/>
    </source>
</evidence>
<keyword evidence="2 4" id="KW-0378">Hydrolase</keyword>
<evidence type="ECO:0000313" key="4">
    <source>
        <dbReference type="EMBL" id="ASJ72361.1"/>
    </source>
</evidence>
<dbReference type="Gene3D" id="3.40.50.1000">
    <property type="entry name" value="HAD superfamily/HAD-like"/>
    <property type="match status" value="1"/>
</dbReference>
<organism evidence="4 5">
    <name type="scientific">Granulosicoccus antarcticus IMCC3135</name>
    <dbReference type="NCBI Taxonomy" id="1192854"/>
    <lineage>
        <taxon>Bacteria</taxon>
        <taxon>Pseudomonadati</taxon>
        <taxon>Pseudomonadota</taxon>
        <taxon>Gammaproteobacteria</taxon>
        <taxon>Chromatiales</taxon>
        <taxon>Granulosicoccaceae</taxon>
        <taxon>Granulosicoccus</taxon>
    </lineage>
</organism>
<dbReference type="GO" id="GO:0009231">
    <property type="term" value="P:riboflavin biosynthetic process"/>
    <property type="evidence" value="ECO:0007669"/>
    <property type="project" value="TreeGrafter"/>
</dbReference>
<dbReference type="NCBIfam" id="TIGR01549">
    <property type="entry name" value="HAD-SF-IA-v1"/>
    <property type="match status" value="1"/>
</dbReference>
<dbReference type="InterPro" id="IPR051400">
    <property type="entry name" value="HAD-like_hydrolase"/>
</dbReference>
<keyword evidence="5" id="KW-1185">Reference proteome</keyword>
<dbReference type="PANTHER" id="PTHR46470">
    <property type="entry name" value="N-ACYLNEURAMINATE-9-PHOSPHATASE"/>
    <property type="match status" value="1"/>
</dbReference>
<proteinExistence type="predicted"/>
<accession>A0A2Z2NQU0</accession>
<dbReference type="EC" id="3.1.3.-" evidence="4"/>
<dbReference type="SFLD" id="SFLDS00003">
    <property type="entry name" value="Haloacid_Dehalogenase"/>
    <property type="match status" value="1"/>
</dbReference>
<keyword evidence="3" id="KW-0460">Magnesium</keyword>
<dbReference type="SUPFAM" id="SSF56784">
    <property type="entry name" value="HAD-like"/>
    <property type="match status" value="1"/>
</dbReference>
<reference evidence="4 5" key="1">
    <citation type="submission" date="2016-12" db="EMBL/GenBank/DDBJ databases">
        <authorList>
            <person name="Song W.-J."/>
            <person name="Kurnit D.M."/>
        </authorList>
    </citation>
    <scope>NUCLEOTIDE SEQUENCE [LARGE SCALE GENOMIC DNA]</scope>
    <source>
        <strain evidence="4 5">IMCC3135</strain>
    </source>
</reference>
<dbReference type="SFLD" id="SFLDG01129">
    <property type="entry name" value="C1.5:_HAD__Beta-PGM__Phosphata"/>
    <property type="match status" value="1"/>
</dbReference>
<protein>
    <submittedName>
        <fullName evidence="4">5-amino-6-(5-phospho-D-ribitylamino)uracil phosphatase YigB</fullName>
        <ecNumber evidence="4">3.1.3.-</ecNumber>
    </submittedName>
</protein>
<dbReference type="InterPro" id="IPR023214">
    <property type="entry name" value="HAD_sf"/>
</dbReference>
<name>A0A2Z2NQU0_9GAMM</name>
<evidence type="ECO:0000256" key="3">
    <source>
        <dbReference type="ARBA" id="ARBA00022842"/>
    </source>
</evidence>
<gene>
    <name evidence="4" type="primary">yigB</name>
    <name evidence="4" type="ORF">IMCC3135_11355</name>
</gene>
<dbReference type="Pfam" id="PF00702">
    <property type="entry name" value="Hydrolase"/>
    <property type="match status" value="1"/>
</dbReference>
<dbReference type="InterPro" id="IPR006439">
    <property type="entry name" value="HAD-SF_hydro_IA"/>
</dbReference>
<dbReference type="OrthoDB" id="367448at2"/>
<dbReference type="NCBIfam" id="TIGR01509">
    <property type="entry name" value="HAD-SF-IA-v3"/>
    <property type="match status" value="1"/>
</dbReference>
<dbReference type="Gene3D" id="1.20.120.1600">
    <property type="match status" value="1"/>
</dbReference>
<dbReference type="GO" id="GO:0016787">
    <property type="term" value="F:hydrolase activity"/>
    <property type="evidence" value="ECO:0007669"/>
    <property type="project" value="UniProtKB-KW"/>
</dbReference>
<evidence type="ECO:0000313" key="5">
    <source>
        <dbReference type="Proteomes" id="UP000250079"/>
    </source>
</evidence>
<dbReference type="AlphaFoldDB" id="A0A2Z2NQU0"/>
<evidence type="ECO:0000256" key="1">
    <source>
        <dbReference type="ARBA" id="ARBA00001946"/>
    </source>
</evidence>
<sequence>MSVLEVDIAPASLTSVKAISFDLDDTLWHCAPAIAKADAALFDWFREKTPSIVAVHSPGSLQAYQSTVRQANPDVTRCVTATRMVGLRTLLREFGYAESLAEEAFAVFYRARSEVELYEGALDMLKLLKSRYLLAAITNGNADLGLIGISDYFDVVYAANLQLAPKPEPDMFHRCLTKLDLPASALLHIGDNPVTDVVGGLNASVQTLWFNQYNVDWPEHLPQPHFQAQTLSDIVTLLIR</sequence>
<dbReference type="Proteomes" id="UP000250079">
    <property type="component" value="Chromosome"/>
</dbReference>
<dbReference type="RefSeq" id="WP_088917673.1">
    <property type="nucleotide sequence ID" value="NZ_CP018632.1"/>
</dbReference>
<dbReference type="PANTHER" id="PTHR46470:SF4">
    <property type="entry name" value="5-AMINO-6-(5-PHOSPHO-D-RIBITYLAMINO)URACIL PHOSPHATASE YIGB"/>
    <property type="match status" value="1"/>
</dbReference>
<dbReference type="KEGG" id="gai:IMCC3135_11355"/>
<dbReference type="EMBL" id="CP018632">
    <property type="protein sequence ID" value="ASJ72361.1"/>
    <property type="molecule type" value="Genomic_DNA"/>
</dbReference>
<dbReference type="InterPro" id="IPR036412">
    <property type="entry name" value="HAD-like_sf"/>
</dbReference>